<dbReference type="AlphaFoldDB" id="A0A2P6RWW9"/>
<name>A0A2P6RWW9_ROSCH</name>
<organism evidence="1 2">
    <name type="scientific">Rosa chinensis</name>
    <name type="common">China rose</name>
    <dbReference type="NCBI Taxonomy" id="74649"/>
    <lineage>
        <taxon>Eukaryota</taxon>
        <taxon>Viridiplantae</taxon>
        <taxon>Streptophyta</taxon>
        <taxon>Embryophyta</taxon>
        <taxon>Tracheophyta</taxon>
        <taxon>Spermatophyta</taxon>
        <taxon>Magnoliopsida</taxon>
        <taxon>eudicotyledons</taxon>
        <taxon>Gunneridae</taxon>
        <taxon>Pentapetalae</taxon>
        <taxon>rosids</taxon>
        <taxon>fabids</taxon>
        <taxon>Rosales</taxon>
        <taxon>Rosaceae</taxon>
        <taxon>Rosoideae</taxon>
        <taxon>Rosoideae incertae sedis</taxon>
        <taxon>Rosa</taxon>
    </lineage>
</organism>
<protein>
    <submittedName>
        <fullName evidence="1">Uncharacterized protein</fullName>
    </submittedName>
</protein>
<reference evidence="1 2" key="1">
    <citation type="journal article" date="2018" name="Nat. Genet.">
        <title>The Rosa genome provides new insights in the design of modern roses.</title>
        <authorList>
            <person name="Bendahmane M."/>
        </authorList>
    </citation>
    <scope>NUCLEOTIDE SEQUENCE [LARGE SCALE GENOMIC DNA]</scope>
    <source>
        <strain evidence="2">cv. Old Blush</strain>
    </source>
</reference>
<dbReference type="Proteomes" id="UP000238479">
    <property type="component" value="Chromosome 2"/>
</dbReference>
<keyword evidence="2" id="KW-1185">Reference proteome</keyword>
<comment type="caution">
    <text evidence="1">The sequence shown here is derived from an EMBL/GenBank/DDBJ whole genome shotgun (WGS) entry which is preliminary data.</text>
</comment>
<sequence>MKLVRTPNFEICKYTSCNEKFIHIPAASRGIYTTRIQTVWDHDCQGSCDWVSIFKQAWWCCRWYAIFW</sequence>
<dbReference type="EMBL" id="PDCK01000040">
    <property type="protein sequence ID" value="PRQ50915.1"/>
    <property type="molecule type" value="Genomic_DNA"/>
</dbReference>
<gene>
    <name evidence="1" type="ORF">RchiOBHm_Chr2g0138471</name>
</gene>
<dbReference type="Gramene" id="PRQ50915">
    <property type="protein sequence ID" value="PRQ50915"/>
    <property type="gene ID" value="RchiOBHm_Chr2g0138471"/>
</dbReference>
<evidence type="ECO:0000313" key="1">
    <source>
        <dbReference type="EMBL" id="PRQ50915.1"/>
    </source>
</evidence>
<accession>A0A2P6RWW9</accession>
<evidence type="ECO:0000313" key="2">
    <source>
        <dbReference type="Proteomes" id="UP000238479"/>
    </source>
</evidence>
<proteinExistence type="predicted"/>